<keyword evidence="1" id="KW-1133">Transmembrane helix</keyword>
<protein>
    <recommendedName>
        <fullName evidence="4">Integral membrane protein</fullName>
    </recommendedName>
</protein>
<keyword evidence="1" id="KW-0472">Membrane</keyword>
<gene>
    <name evidence="2" type="ORF">JMJ35_006204</name>
</gene>
<feature type="transmembrane region" description="Helical" evidence="1">
    <location>
        <begin position="95"/>
        <end position="116"/>
    </location>
</feature>
<dbReference type="PANTHER" id="PTHR31410">
    <property type="entry name" value="TRANSMEMBRANE PROTEIN 246"/>
    <property type="match status" value="1"/>
</dbReference>
<name>A0AA39U9R7_9LECA</name>
<reference evidence="2" key="1">
    <citation type="submission" date="2023-03" db="EMBL/GenBank/DDBJ databases">
        <title>Complete genome of Cladonia borealis.</title>
        <authorList>
            <person name="Park H."/>
        </authorList>
    </citation>
    <scope>NUCLEOTIDE SEQUENCE</scope>
    <source>
        <strain evidence="2">ANT050790</strain>
    </source>
</reference>
<dbReference type="GO" id="GO:0000139">
    <property type="term" value="C:Golgi membrane"/>
    <property type="evidence" value="ECO:0007669"/>
    <property type="project" value="InterPro"/>
</dbReference>
<evidence type="ECO:0008006" key="4">
    <source>
        <dbReference type="Google" id="ProtNLM"/>
    </source>
</evidence>
<dbReference type="GO" id="GO:0016757">
    <property type="term" value="F:glycosyltransferase activity"/>
    <property type="evidence" value="ECO:0007669"/>
    <property type="project" value="InterPro"/>
</dbReference>
<dbReference type="EMBL" id="JAFEKC020000013">
    <property type="protein sequence ID" value="KAK0511631.1"/>
    <property type="molecule type" value="Genomic_DNA"/>
</dbReference>
<comment type="caution">
    <text evidence="2">The sequence shown here is derived from an EMBL/GenBank/DDBJ whole genome shotgun (WGS) entry which is preliminary data.</text>
</comment>
<accession>A0AA39U9R7</accession>
<evidence type="ECO:0000256" key="1">
    <source>
        <dbReference type="SAM" id="Phobius"/>
    </source>
</evidence>
<dbReference type="Proteomes" id="UP001166286">
    <property type="component" value="Unassembled WGS sequence"/>
</dbReference>
<evidence type="ECO:0000313" key="2">
    <source>
        <dbReference type="EMBL" id="KAK0511631.1"/>
    </source>
</evidence>
<sequence>MEAASSSIDTYYISGSKLKQLTNQTSQKIVPSVRLIAYSTSAAAAFAALANDRTHDLPISRIYTMGIASALRRLLSNVATHGPTIFRRLRSRSGVYAFIAFLFIYLALIRYCSFAFHRDPTSAFFDPARGYERKYSIKRQRDAESFIHNANTSSFHQKVTPKNAKMCVGVASVGRDGEQYVEATIGSLLDGLTPEEREEIFLVVLIAETTPSHHPIYGKTWLTNIVDKVLLYDVSQPQLEDLIQWENERDYRKKAIFDYTYVLQRCYNSGAQWIVIVEDDTLAVRGWYPRTIEALAMADEQYPPKKGSDWLYLRLFFTEEFLGWNSEEWPHYLLASIAVTGMTAVALLLLRQFTLKTTITNTMLVVVAFICCPMCIALYFLAGRLSMQPLQPGVHAMPKFGCCAQGFAFSKEMAPRVIARLSSIRSGFVDEIIEAWANELNLVRWVVIPSLLQHIGGHSSKGDDYGSKSKYSRTVAEKIWNFGFEMYDDNIR</sequence>
<dbReference type="CDD" id="cd22189">
    <property type="entry name" value="PGAP4-like_fungal"/>
    <property type="match status" value="1"/>
</dbReference>
<evidence type="ECO:0000313" key="3">
    <source>
        <dbReference type="Proteomes" id="UP001166286"/>
    </source>
</evidence>
<organism evidence="2 3">
    <name type="scientific">Cladonia borealis</name>
    <dbReference type="NCBI Taxonomy" id="184061"/>
    <lineage>
        <taxon>Eukaryota</taxon>
        <taxon>Fungi</taxon>
        <taxon>Dikarya</taxon>
        <taxon>Ascomycota</taxon>
        <taxon>Pezizomycotina</taxon>
        <taxon>Lecanoromycetes</taxon>
        <taxon>OSLEUM clade</taxon>
        <taxon>Lecanoromycetidae</taxon>
        <taxon>Lecanorales</taxon>
        <taxon>Lecanorineae</taxon>
        <taxon>Cladoniaceae</taxon>
        <taxon>Cladonia</taxon>
    </lineage>
</organism>
<proteinExistence type="predicted"/>
<dbReference type="AlphaFoldDB" id="A0AA39U9R7"/>
<keyword evidence="1" id="KW-0812">Transmembrane</keyword>
<dbReference type="PANTHER" id="PTHR31410:SF1">
    <property type="entry name" value="POST-GPI ATTACHMENT TO PROTEINS FACTOR 4"/>
    <property type="match status" value="1"/>
</dbReference>
<keyword evidence="3" id="KW-1185">Reference proteome</keyword>
<dbReference type="GO" id="GO:0006506">
    <property type="term" value="P:GPI anchor biosynthetic process"/>
    <property type="evidence" value="ECO:0007669"/>
    <property type="project" value="InterPro"/>
</dbReference>
<dbReference type="InterPro" id="IPR029675">
    <property type="entry name" value="PGAP4"/>
</dbReference>
<feature type="transmembrane region" description="Helical" evidence="1">
    <location>
        <begin position="362"/>
        <end position="382"/>
    </location>
</feature>
<feature type="transmembrane region" description="Helical" evidence="1">
    <location>
        <begin position="329"/>
        <end position="350"/>
    </location>
</feature>